<organism evidence="1 2">
    <name type="scientific">Trichinella spiralis</name>
    <name type="common">Trichina worm</name>
    <dbReference type="NCBI Taxonomy" id="6334"/>
    <lineage>
        <taxon>Eukaryota</taxon>
        <taxon>Metazoa</taxon>
        <taxon>Ecdysozoa</taxon>
        <taxon>Nematoda</taxon>
        <taxon>Enoplea</taxon>
        <taxon>Dorylaimia</taxon>
        <taxon>Trichinellida</taxon>
        <taxon>Trichinellidae</taxon>
        <taxon>Trichinella</taxon>
    </lineage>
</organism>
<gene>
    <name evidence="1" type="ORF">TSPI_02507</name>
</gene>
<sequence length="72" mass="7968">MIITNDDLDSVKLVSSGSILFSSLRNALSSSFTTSYSMIMRMKLASCFKKLQSDKQVQSKGITVKLRTVHPP</sequence>
<dbReference type="Proteomes" id="UP001558632">
    <property type="component" value="Unassembled WGS sequence"/>
</dbReference>
<keyword evidence="2" id="KW-1185">Reference proteome</keyword>
<proteinExistence type="predicted"/>
<accession>A0ABR3KN80</accession>
<comment type="caution">
    <text evidence="1">The sequence shown here is derived from an EMBL/GenBank/DDBJ whole genome shotgun (WGS) entry which is preliminary data.</text>
</comment>
<dbReference type="GO" id="GO:0016874">
    <property type="term" value="F:ligase activity"/>
    <property type="evidence" value="ECO:0007669"/>
    <property type="project" value="UniProtKB-KW"/>
</dbReference>
<reference evidence="1 2" key="1">
    <citation type="submission" date="2024-07" db="EMBL/GenBank/DDBJ databases">
        <title>Enhanced genomic and transcriptomic resources for Trichinella pseudospiralis and T. spiralis underpin the discovery of pronounced molecular differences between stages and species.</title>
        <authorList>
            <person name="Pasi K.K."/>
            <person name="La Rosa G."/>
            <person name="Gomez-Morales M.A."/>
            <person name="Tosini F."/>
            <person name="Sumanam S."/>
            <person name="Young N.D."/>
            <person name="Chang B.C."/>
            <person name="Robin G.B."/>
        </authorList>
    </citation>
    <scope>NUCLEOTIDE SEQUENCE [LARGE SCALE GENOMIC DNA]</scope>
    <source>
        <strain evidence="1">ISS534</strain>
    </source>
</reference>
<name>A0ABR3KN80_TRISP</name>
<protein>
    <submittedName>
        <fullName evidence="1">Cysteine--tRNA ligase</fullName>
    </submittedName>
</protein>
<evidence type="ECO:0000313" key="2">
    <source>
        <dbReference type="Proteomes" id="UP001558632"/>
    </source>
</evidence>
<keyword evidence="1" id="KW-0436">Ligase</keyword>
<evidence type="ECO:0000313" key="1">
    <source>
        <dbReference type="EMBL" id="KAL1240985.1"/>
    </source>
</evidence>
<dbReference type="EMBL" id="JBEUSY010000254">
    <property type="protein sequence ID" value="KAL1240985.1"/>
    <property type="molecule type" value="Genomic_DNA"/>
</dbReference>